<dbReference type="OrthoDB" id="5340910at2759"/>
<evidence type="ECO:0000256" key="2">
    <source>
        <dbReference type="SAM" id="MobiDB-lite"/>
    </source>
</evidence>
<sequence>MSVRPFSPSESFAFPKPPVPQQATGGNRSSDSVSDSSLFSGGHGPASPQSSATDPFADPKKPEFVDVEVIRRPFIPTMNDELAVLPGEEIHIMEIFDDGWAFVEKMTGAGSDHNERGLIPVECLREIGQALPAFLVRKRVSSYGVDVGMWGTAL</sequence>
<reference evidence="4 5" key="1">
    <citation type="submission" date="2014-04" db="EMBL/GenBank/DDBJ databases">
        <authorList>
            <consortium name="DOE Joint Genome Institute"/>
            <person name="Kuo A."/>
            <person name="Kohler A."/>
            <person name="Jargeat P."/>
            <person name="Nagy L.G."/>
            <person name="Floudas D."/>
            <person name="Copeland A."/>
            <person name="Barry K.W."/>
            <person name="Cichocki N."/>
            <person name="Veneault-Fourrey C."/>
            <person name="LaButti K."/>
            <person name="Lindquist E.A."/>
            <person name="Lipzen A."/>
            <person name="Lundell T."/>
            <person name="Morin E."/>
            <person name="Murat C."/>
            <person name="Sun H."/>
            <person name="Tunlid A."/>
            <person name="Henrissat B."/>
            <person name="Grigoriev I.V."/>
            <person name="Hibbett D.S."/>
            <person name="Martin F."/>
            <person name="Nordberg H.P."/>
            <person name="Cantor M.N."/>
            <person name="Hua S.X."/>
        </authorList>
    </citation>
    <scope>NUCLEOTIDE SEQUENCE [LARGE SCALE GENOMIC DNA]</scope>
    <source>
        <strain evidence="4 5">Ve08.2h10</strain>
    </source>
</reference>
<dbReference type="SMART" id="SM00326">
    <property type="entry name" value="SH3"/>
    <property type="match status" value="1"/>
</dbReference>
<dbReference type="HOGENOM" id="CLU_089024_0_0_1"/>
<organism evidence="4 5">
    <name type="scientific">Paxillus rubicundulus Ve08.2h10</name>
    <dbReference type="NCBI Taxonomy" id="930991"/>
    <lineage>
        <taxon>Eukaryota</taxon>
        <taxon>Fungi</taxon>
        <taxon>Dikarya</taxon>
        <taxon>Basidiomycota</taxon>
        <taxon>Agaricomycotina</taxon>
        <taxon>Agaricomycetes</taxon>
        <taxon>Agaricomycetidae</taxon>
        <taxon>Boletales</taxon>
        <taxon>Paxilineae</taxon>
        <taxon>Paxillaceae</taxon>
        <taxon>Paxillus</taxon>
    </lineage>
</organism>
<accession>A0A0D0EAA9</accession>
<keyword evidence="1" id="KW-0728">SH3 domain</keyword>
<keyword evidence="5" id="KW-1185">Reference proteome</keyword>
<protein>
    <recommendedName>
        <fullName evidence="3">SH3 domain-containing protein</fullName>
    </recommendedName>
</protein>
<feature type="region of interest" description="Disordered" evidence="2">
    <location>
        <begin position="1"/>
        <end position="60"/>
    </location>
</feature>
<dbReference type="EMBL" id="KN824986">
    <property type="protein sequence ID" value="KIK96440.1"/>
    <property type="molecule type" value="Genomic_DNA"/>
</dbReference>
<dbReference type="STRING" id="930991.A0A0D0EAA9"/>
<dbReference type="InterPro" id="IPR036028">
    <property type="entry name" value="SH3-like_dom_sf"/>
</dbReference>
<evidence type="ECO:0000313" key="4">
    <source>
        <dbReference type="EMBL" id="KIK96440.1"/>
    </source>
</evidence>
<gene>
    <name evidence="4" type="ORF">PAXRUDRAFT_138452</name>
</gene>
<dbReference type="SUPFAM" id="SSF50044">
    <property type="entry name" value="SH3-domain"/>
    <property type="match status" value="1"/>
</dbReference>
<name>A0A0D0EAA9_9AGAM</name>
<evidence type="ECO:0000259" key="3">
    <source>
        <dbReference type="SMART" id="SM00326"/>
    </source>
</evidence>
<evidence type="ECO:0000313" key="5">
    <source>
        <dbReference type="Proteomes" id="UP000054538"/>
    </source>
</evidence>
<dbReference type="Gene3D" id="2.30.30.40">
    <property type="entry name" value="SH3 Domains"/>
    <property type="match status" value="1"/>
</dbReference>
<evidence type="ECO:0000256" key="1">
    <source>
        <dbReference type="ARBA" id="ARBA00022443"/>
    </source>
</evidence>
<dbReference type="InterPro" id="IPR001452">
    <property type="entry name" value="SH3_domain"/>
</dbReference>
<proteinExistence type="predicted"/>
<reference evidence="5" key="2">
    <citation type="submission" date="2015-01" db="EMBL/GenBank/DDBJ databases">
        <title>Evolutionary Origins and Diversification of the Mycorrhizal Mutualists.</title>
        <authorList>
            <consortium name="DOE Joint Genome Institute"/>
            <consortium name="Mycorrhizal Genomics Consortium"/>
            <person name="Kohler A."/>
            <person name="Kuo A."/>
            <person name="Nagy L.G."/>
            <person name="Floudas D."/>
            <person name="Copeland A."/>
            <person name="Barry K.W."/>
            <person name="Cichocki N."/>
            <person name="Veneault-Fourrey C."/>
            <person name="LaButti K."/>
            <person name="Lindquist E.A."/>
            <person name="Lipzen A."/>
            <person name="Lundell T."/>
            <person name="Morin E."/>
            <person name="Murat C."/>
            <person name="Riley R."/>
            <person name="Ohm R."/>
            <person name="Sun H."/>
            <person name="Tunlid A."/>
            <person name="Henrissat B."/>
            <person name="Grigoriev I.V."/>
            <person name="Hibbett D.S."/>
            <person name="Martin F."/>
        </authorList>
    </citation>
    <scope>NUCLEOTIDE SEQUENCE [LARGE SCALE GENOMIC DNA]</scope>
    <source>
        <strain evidence="5">Ve08.2h10</strain>
    </source>
</reference>
<dbReference type="AlphaFoldDB" id="A0A0D0EAA9"/>
<feature type="domain" description="SH3" evidence="3">
    <location>
        <begin position="66"/>
        <end position="128"/>
    </location>
</feature>
<dbReference type="Proteomes" id="UP000054538">
    <property type="component" value="Unassembled WGS sequence"/>
</dbReference>
<dbReference type="InParanoid" id="A0A0D0EAA9"/>